<keyword evidence="3" id="KW-1185">Reference proteome</keyword>
<reference evidence="3" key="1">
    <citation type="journal article" date="2019" name="Int. J. Syst. Evol. Microbiol.">
        <title>The Global Catalogue of Microorganisms (GCM) 10K type strain sequencing project: providing services to taxonomists for standard genome sequencing and annotation.</title>
        <authorList>
            <consortium name="The Broad Institute Genomics Platform"/>
            <consortium name="The Broad Institute Genome Sequencing Center for Infectious Disease"/>
            <person name="Wu L."/>
            <person name="Ma J."/>
        </authorList>
    </citation>
    <scope>NUCLEOTIDE SEQUENCE [LARGE SCALE GENOMIC DNA]</scope>
    <source>
        <strain evidence="3">CECT 7131</strain>
    </source>
</reference>
<accession>A0ABT8AGK4</accession>
<dbReference type="RefSeq" id="WP_290320594.1">
    <property type="nucleotide sequence ID" value="NZ_JAUFPN010000267.1"/>
</dbReference>
<evidence type="ECO:0000256" key="1">
    <source>
        <dbReference type="SAM" id="MobiDB-lite"/>
    </source>
</evidence>
<dbReference type="Proteomes" id="UP001529369">
    <property type="component" value="Unassembled WGS sequence"/>
</dbReference>
<comment type="caution">
    <text evidence="2">The sequence shown here is derived from an EMBL/GenBank/DDBJ whole genome shotgun (WGS) entry which is preliminary data.</text>
</comment>
<name>A0ABT8AGK4_9PROT</name>
<gene>
    <name evidence="2" type="ORF">QWZ14_29250</name>
</gene>
<protein>
    <submittedName>
        <fullName evidence="2">Uncharacterized protein</fullName>
    </submittedName>
</protein>
<proteinExistence type="predicted"/>
<organism evidence="2 3">
    <name type="scientific">Paeniroseomonas aquatica</name>
    <dbReference type="NCBI Taxonomy" id="373043"/>
    <lineage>
        <taxon>Bacteria</taxon>
        <taxon>Pseudomonadati</taxon>
        <taxon>Pseudomonadota</taxon>
        <taxon>Alphaproteobacteria</taxon>
        <taxon>Acetobacterales</taxon>
        <taxon>Acetobacteraceae</taxon>
        <taxon>Paeniroseomonas</taxon>
    </lineage>
</organism>
<dbReference type="EMBL" id="JAUFPN010000267">
    <property type="protein sequence ID" value="MDN3568484.1"/>
    <property type="molecule type" value="Genomic_DNA"/>
</dbReference>
<feature type="region of interest" description="Disordered" evidence="1">
    <location>
        <begin position="185"/>
        <end position="207"/>
    </location>
</feature>
<evidence type="ECO:0000313" key="2">
    <source>
        <dbReference type="EMBL" id="MDN3568484.1"/>
    </source>
</evidence>
<sequence length="207" mass="22625">MGKIQEMEEAAARWALARATKTELDPVLAELAQLRAVIAQSLASTQTQEVARAERLRETIDPVLLSVQAAVDKIITAISHHSSHLTSLQLDLEILRQDRSSETTRALRDQMAHLTQRLADLPEMIGVHVVEAIDSRTTNPGMPSSNASPQNAAVLEQMDKATAFDRLSMNQQNQKALARILAEVKAERERETARPSQGSAPHGRGAA</sequence>
<evidence type="ECO:0000313" key="3">
    <source>
        <dbReference type="Proteomes" id="UP001529369"/>
    </source>
</evidence>